<dbReference type="InterPro" id="IPR001969">
    <property type="entry name" value="Aspartic_peptidase_AS"/>
</dbReference>
<dbReference type="InParanoid" id="A0A7R8UGA0"/>
<dbReference type="PROSITE" id="PS00141">
    <property type="entry name" value="ASP_PROTEASE"/>
    <property type="match status" value="1"/>
</dbReference>
<organism evidence="1 2">
    <name type="scientific">Hermetia illucens</name>
    <name type="common">Black soldier fly</name>
    <dbReference type="NCBI Taxonomy" id="343691"/>
    <lineage>
        <taxon>Eukaryota</taxon>
        <taxon>Metazoa</taxon>
        <taxon>Ecdysozoa</taxon>
        <taxon>Arthropoda</taxon>
        <taxon>Hexapoda</taxon>
        <taxon>Insecta</taxon>
        <taxon>Pterygota</taxon>
        <taxon>Neoptera</taxon>
        <taxon>Endopterygota</taxon>
        <taxon>Diptera</taxon>
        <taxon>Brachycera</taxon>
        <taxon>Stratiomyomorpha</taxon>
        <taxon>Stratiomyidae</taxon>
        <taxon>Hermetiinae</taxon>
        <taxon>Hermetia</taxon>
    </lineage>
</organism>
<name>A0A7R8UGA0_HERIL</name>
<dbReference type="GO" id="GO:0004190">
    <property type="term" value="F:aspartic-type endopeptidase activity"/>
    <property type="evidence" value="ECO:0007669"/>
    <property type="project" value="InterPro"/>
</dbReference>
<evidence type="ECO:0000313" key="2">
    <source>
        <dbReference type="Proteomes" id="UP000594454"/>
    </source>
</evidence>
<dbReference type="SUPFAM" id="SSF50630">
    <property type="entry name" value="Acid proteases"/>
    <property type="match status" value="1"/>
</dbReference>
<proteinExistence type="predicted"/>
<gene>
    <name evidence="1" type="ORF">HERILL_LOCUS3311</name>
</gene>
<dbReference type="AlphaFoldDB" id="A0A7R8UGA0"/>
<accession>A0A7R8UGA0</accession>
<evidence type="ECO:0008006" key="3">
    <source>
        <dbReference type="Google" id="ProtNLM"/>
    </source>
</evidence>
<protein>
    <recommendedName>
        <fullName evidence="3">Peptidase A2 domain-containing protein</fullName>
    </recommendedName>
</protein>
<keyword evidence="2" id="KW-1185">Reference proteome</keyword>
<dbReference type="GO" id="GO:0006508">
    <property type="term" value="P:proteolysis"/>
    <property type="evidence" value="ECO:0007669"/>
    <property type="project" value="InterPro"/>
</dbReference>
<reference evidence="1 2" key="1">
    <citation type="submission" date="2020-11" db="EMBL/GenBank/DDBJ databases">
        <authorList>
            <person name="Wallbank WR R."/>
            <person name="Pardo Diaz C."/>
            <person name="Kozak K."/>
            <person name="Martin S."/>
            <person name="Jiggins C."/>
            <person name="Moest M."/>
            <person name="Warren A I."/>
            <person name="Generalovic N T."/>
            <person name="Byers J.R.P. K."/>
            <person name="Montejo-Kovacevich G."/>
            <person name="Yen C E."/>
        </authorList>
    </citation>
    <scope>NUCLEOTIDE SEQUENCE [LARGE SCALE GENOMIC DNA]</scope>
</reference>
<dbReference type="Pfam" id="PF13650">
    <property type="entry name" value="Asp_protease_2"/>
    <property type="match status" value="1"/>
</dbReference>
<sequence length="124" mass="12886">MQLIPKEGGIGTSSVGTTTAPLLAGESSHYQPVWLATARVTVKTVSSGSTTLRALVDTGSQRCLITELAVQLLGLNRRLGDVQISGLGAASTVNLQMETKIGDEMINVLPVIVGIITNICPGQN</sequence>
<evidence type="ECO:0000313" key="1">
    <source>
        <dbReference type="EMBL" id="CAD7080140.1"/>
    </source>
</evidence>
<dbReference type="Proteomes" id="UP000594454">
    <property type="component" value="Chromosome 1"/>
</dbReference>
<dbReference type="InterPro" id="IPR021109">
    <property type="entry name" value="Peptidase_aspartic_dom_sf"/>
</dbReference>
<dbReference type="EMBL" id="LR899009">
    <property type="protein sequence ID" value="CAD7080140.1"/>
    <property type="molecule type" value="Genomic_DNA"/>
</dbReference>
<dbReference type="Gene3D" id="2.40.70.10">
    <property type="entry name" value="Acid Proteases"/>
    <property type="match status" value="1"/>
</dbReference>